<evidence type="ECO:0000259" key="2">
    <source>
        <dbReference type="Pfam" id="PF03159"/>
    </source>
</evidence>
<gene>
    <name evidence="3" type="ORF">KIPB_011609</name>
</gene>
<protein>
    <submittedName>
        <fullName evidence="3">5'-3' exoribonuclease</fullName>
    </submittedName>
</protein>
<dbReference type="EMBL" id="BDIP01004790">
    <property type="protein sequence ID" value="GIQ89201.1"/>
    <property type="molecule type" value="Genomic_DNA"/>
</dbReference>
<accession>A0A9K3GNW7</accession>
<dbReference type="GO" id="GO:0004534">
    <property type="term" value="F:5'-3' RNA exonuclease activity"/>
    <property type="evidence" value="ECO:0007669"/>
    <property type="project" value="TreeGrafter"/>
</dbReference>
<dbReference type="Gene3D" id="3.40.50.12390">
    <property type="match status" value="1"/>
</dbReference>
<proteinExistence type="inferred from homology"/>
<dbReference type="GO" id="GO:0005634">
    <property type="term" value="C:nucleus"/>
    <property type="evidence" value="ECO:0007669"/>
    <property type="project" value="TreeGrafter"/>
</dbReference>
<evidence type="ECO:0000313" key="4">
    <source>
        <dbReference type="Proteomes" id="UP000265618"/>
    </source>
</evidence>
<dbReference type="PANTHER" id="PTHR12341:SF7">
    <property type="entry name" value="5'-3' EXORIBONUCLEASE 1"/>
    <property type="match status" value="1"/>
</dbReference>
<sequence length="135" mass="14776">MVEQKKRRGGGVMSSKVKHDYQEYTGVDAAMSRVKADKNSVTGGGGFVDNSISPGCPLMDRIHVNILAFIETRKAAKDDPVYEGLDIWYSGHDVPGEGEHKLLDALRCKQLQTAGYIGSESHLFYGLDADIVLMT</sequence>
<reference evidence="3 4" key="1">
    <citation type="journal article" date="2018" name="PLoS ONE">
        <title>The draft genome of Kipferlia bialata reveals reductive genome evolution in fornicate parasites.</title>
        <authorList>
            <person name="Tanifuji G."/>
            <person name="Takabayashi S."/>
            <person name="Kume K."/>
            <person name="Takagi M."/>
            <person name="Nakayama T."/>
            <person name="Kamikawa R."/>
            <person name="Inagaki Y."/>
            <person name="Hashimoto T."/>
        </authorList>
    </citation>
    <scope>NUCLEOTIDE SEQUENCE [LARGE SCALE GENOMIC DNA]</scope>
    <source>
        <strain evidence="3">NY0173</strain>
    </source>
</reference>
<feature type="domain" description="Xrn1 N-terminal" evidence="2">
    <location>
        <begin position="1"/>
        <end position="134"/>
    </location>
</feature>
<comment type="similarity">
    <text evidence="1">Belongs to the 5'-3' exonuclease family.</text>
</comment>
<dbReference type="AlphaFoldDB" id="A0A9K3GNW7"/>
<dbReference type="InterPro" id="IPR004859">
    <property type="entry name" value="Xrn1_N"/>
</dbReference>
<evidence type="ECO:0000256" key="1">
    <source>
        <dbReference type="ARBA" id="ARBA00038299"/>
    </source>
</evidence>
<comment type="caution">
    <text evidence="3">The sequence shown here is derived from an EMBL/GenBank/DDBJ whole genome shotgun (WGS) entry which is preliminary data.</text>
</comment>
<dbReference type="GO" id="GO:0003723">
    <property type="term" value="F:RNA binding"/>
    <property type="evidence" value="ECO:0007669"/>
    <property type="project" value="TreeGrafter"/>
</dbReference>
<feature type="non-terminal residue" evidence="3">
    <location>
        <position position="1"/>
    </location>
</feature>
<organism evidence="3 4">
    <name type="scientific">Kipferlia bialata</name>
    <dbReference type="NCBI Taxonomy" id="797122"/>
    <lineage>
        <taxon>Eukaryota</taxon>
        <taxon>Metamonada</taxon>
        <taxon>Carpediemonas-like organisms</taxon>
        <taxon>Kipferlia</taxon>
    </lineage>
</organism>
<dbReference type="GO" id="GO:0000956">
    <property type="term" value="P:nuclear-transcribed mRNA catabolic process"/>
    <property type="evidence" value="ECO:0007669"/>
    <property type="project" value="TreeGrafter"/>
</dbReference>
<dbReference type="Pfam" id="PF03159">
    <property type="entry name" value="XRN_N"/>
    <property type="match status" value="1"/>
</dbReference>
<dbReference type="Proteomes" id="UP000265618">
    <property type="component" value="Unassembled WGS sequence"/>
</dbReference>
<dbReference type="PANTHER" id="PTHR12341">
    <property type="entry name" value="5'-&gt;3' EXORIBONUCLEASE"/>
    <property type="match status" value="1"/>
</dbReference>
<evidence type="ECO:0000313" key="3">
    <source>
        <dbReference type="EMBL" id="GIQ89201.1"/>
    </source>
</evidence>
<keyword evidence="4" id="KW-1185">Reference proteome</keyword>
<dbReference type="InterPro" id="IPR027073">
    <property type="entry name" value="5_3_exoribonuclease"/>
</dbReference>
<dbReference type="OrthoDB" id="372487at2759"/>
<name>A0A9K3GNW7_9EUKA</name>